<accession>A0A9N9P2B0</accession>
<comment type="caution">
    <text evidence="1">The sequence shown here is derived from an EMBL/GenBank/DDBJ whole genome shotgun (WGS) entry which is preliminary data.</text>
</comment>
<proteinExistence type="predicted"/>
<protein>
    <submittedName>
        <fullName evidence="1">8858_t:CDS:1</fullName>
    </submittedName>
</protein>
<organism evidence="1 2">
    <name type="scientific">Dentiscutata erythropus</name>
    <dbReference type="NCBI Taxonomy" id="1348616"/>
    <lineage>
        <taxon>Eukaryota</taxon>
        <taxon>Fungi</taxon>
        <taxon>Fungi incertae sedis</taxon>
        <taxon>Mucoromycota</taxon>
        <taxon>Glomeromycotina</taxon>
        <taxon>Glomeromycetes</taxon>
        <taxon>Diversisporales</taxon>
        <taxon>Gigasporaceae</taxon>
        <taxon>Dentiscutata</taxon>
    </lineage>
</organism>
<sequence>MDKKILNLHSNLSTKVKVFIIKVFDKLLPINNNVTVVKIPHEKKNIVDKKEFNNDSNELEEIFKTFEKKYKNQIIDENQMIGKNQMNNNTKLSTLDKTR</sequence>
<evidence type="ECO:0000313" key="1">
    <source>
        <dbReference type="EMBL" id="CAG8781482.1"/>
    </source>
</evidence>
<dbReference type="AlphaFoldDB" id="A0A9N9P2B0"/>
<dbReference type="Proteomes" id="UP000789405">
    <property type="component" value="Unassembled WGS sequence"/>
</dbReference>
<name>A0A9N9P2B0_9GLOM</name>
<dbReference type="EMBL" id="CAJVPY010022003">
    <property type="protein sequence ID" value="CAG8781482.1"/>
    <property type="molecule type" value="Genomic_DNA"/>
</dbReference>
<feature type="non-terminal residue" evidence="1">
    <location>
        <position position="99"/>
    </location>
</feature>
<reference evidence="1" key="1">
    <citation type="submission" date="2021-06" db="EMBL/GenBank/DDBJ databases">
        <authorList>
            <person name="Kallberg Y."/>
            <person name="Tangrot J."/>
            <person name="Rosling A."/>
        </authorList>
    </citation>
    <scope>NUCLEOTIDE SEQUENCE</scope>
    <source>
        <strain evidence="1">MA453B</strain>
    </source>
</reference>
<evidence type="ECO:0000313" key="2">
    <source>
        <dbReference type="Proteomes" id="UP000789405"/>
    </source>
</evidence>
<gene>
    <name evidence="1" type="ORF">DERYTH_LOCUS19705</name>
</gene>
<keyword evidence="2" id="KW-1185">Reference proteome</keyword>